<dbReference type="EMBL" id="JAULSV010000001">
    <property type="protein sequence ID" value="KAK0656325.1"/>
    <property type="molecule type" value="Genomic_DNA"/>
</dbReference>
<protein>
    <submittedName>
        <fullName evidence="3">NAD dependent epimerase/dehydratase family protein</fullName>
    </submittedName>
</protein>
<accession>A0AA39YRZ0</accession>
<name>A0AA39YRZ0_9PEZI</name>
<dbReference type="Gene3D" id="3.40.50.720">
    <property type="entry name" value="NAD(P)-binding Rossmann-like Domain"/>
    <property type="match status" value="1"/>
</dbReference>
<dbReference type="Pfam" id="PF01370">
    <property type="entry name" value="Epimerase"/>
    <property type="match status" value="1"/>
</dbReference>
<evidence type="ECO:0000259" key="2">
    <source>
        <dbReference type="Pfam" id="PF01370"/>
    </source>
</evidence>
<comment type="caution">
    <text evidence="3">The sequence shown here is derived from an EMBL/GenBank/DDBJ whole genome shotgun (WGS) entry which is preliminary data.</text>
</comment>
<sequence length="335" mass="36927">MAQPEPTVLVTGSSGHLGAALMLSLPSYGLHPFGIDILPSSTTNAIVDITSAPALTTLFESHPTLTHIIHTATLHKPHISSHPKSAFLTTNLTGTLNLLSLCTTHPLTTFTFLSTTSAFGSALSPRRGTPSIWIDESVVPIPKNIYGATKTAAEDLCQLFHKEHNLPVIILRTSRFFPEGDDDEERRGLMGDANLKVCELAYRRVDIADVVSACVCALRRAKDVRFGKYVISAPPPVRRREEVLRGLDADAGAVIRGAVPGAEEVFRERGWRFLERIDRVYDSGKAVRELGWEPEFTFENVMKRLAEGRDWRSELTLRVGKRGYHAVSTGVYTVR</sequence>
<evidence type="ECO:0000313" key="3">
    <source>
        <dbReference type="EMBL" id="KAK0656325.1"/>
    </source>
</evidence>
<dbReference type="AlphaFoldDB" id="A0AA39YRZ0"/>
<proteinExistence type="inferred from homology"/>
<keyword evidence="4" id="KW-1185">Reference proteome</keyword>
<gene>
    <name evidence="3" type="ORF">B0T16DRAFT_424930</name>
</gene>
<evidence type="ECO:0000256" key="1">
    <source>
        <dbReference type="ARBA" id="ARBA00007637"/>
    </source>
</evidence>
<dbReference type="InterPro" id="IPR036291">
    <property type="entry name" value="NAD(P)-bd_dom_sf"/>
</dbReference>
<reference evidence="3" key="1">
    <citation type="submission" date="2023-06" db="EMBL/GenBank/DDBJ databases">
        <title>Genome-scale phylogeny and comparative genomics of the fungal order Sordariales.</title>
        <authorList>
            <consortium name="Lawrence Berkeley National Laboratory"/>
            <person name="Hensen N."/>
            <person name="Bonometti L."/>
            <person name="Westerberg I."/>
            <person name="Brannstrom I.O."/>
            <person name="Guillou S."/>
            <person name="Cros-Aarteil S."/>
            <person name="Calhoun S."/>
            <person name="Haridas S."/>
            <person name="Kuo A."/>
            <person name="Mondo S."/>
            <person name="Pangilinan J."/>
            <person name="Riley R."/>
            <person name="Labutti K."/>
            <person name="Andreopoulos B."/>
            <person name="Lipzen A."/>
            <person name="Chen C."/>
            <person name="Yanf M."/>
            <person name="Daum C."/>
            <person name="Ng V."/>
            <person name="Clum A."/>
            <person name="Steindorff A."/>
            <person name="Ohm R."/>
            <person name="Martin F."/>
            <person name="Silar P."/>
            <person name="Natvig D."/>
            <person name="Lalanne C."/>
            <person name="Gautier V."/>
            <person name="Ament-Velasquez S.L."/>
            <person name="Kruys A."/>
            <person name="Hutchinson M.I."/>
            <person name="Powell A.J."/>
            <person name="Barry K."/>
            <person name="Miller A.N."/>
            <person name="Grigoriev I.V."/>
            <person name="Debuchy R."/>
            <person name="Gladieux P."/>
            <person name="Thoren M.H."/>
            <person name="Johannesson H."/>
        </authorList>
    </citation>
    <scope>NUCLEOTIDE SEQUENCE</scope>
    <source>
        <strain evidence="3">SMH2532-1</strain>
    </source>
</reference>
<dbReference type="Proteomes" id="UP001174936">
    <property type="component" value="Unassembled WGS sequence"/>
</dbReference>
<dbReference type="InterPro" id="IPR001509">
    <property type="entry name" value="Epimerase_deHydtase"/>
</dbReference>
<dbReference type="SUPFAM" id="SSF51735">
    <property type="entry name" value="NAD(P)-binding Rossmann-fold domains"/>
    <property type="match status" value="1"/>
</dbReference>
<evidence type="ECO:0000313" key="4">
    <source>
        <dbReference type="Proteomes" id="UP001174936"/>
    </source>
</evidence>
<organism evidence="3 4">
    <name type="scientific">Cercophora newfieldiana</name>
    <dbReference type="NCBI Taxonomy" id="92897"/>
    <lineage>
        <taxon>Eukaryota</taxon>
        <taxon>Fungi</taxon>
        <taxon>Dikarya</taxon>
        <taxon>Ascomycota</taxon>
        <taxon>Pezizomycotina</taxon>
        <taxon>Sordariomycetes</taxon>
        <taxon>Sordariomycetidae</taxon>
        <taxon>Sordariales</taxon>
        <taxon>Lasiosphaeriaceae</taxon>
        <taxon>Cercophora</taxon>
    </lineage>
</organism>
<dbReference type="PANTHER" id="PTHR43000">
    <property type="entry name" value="DTDP-D-GLUCOSE 4,6-DEHYDRATASE-RELATED"/>
    <property type="match status" value="1"/>
</dbReference>
<comment type="similarity">
    <text evidence="1">Belongs to the NAD(P)-dependent epimerase/dehydratase family.</text>
</comment>
<feature type="domain" description="NAD-dependent epimerase/dehydratase" evidence="2">
    <location>
        <begin position="8"/>
        <end position="223"/>
    </location>
</feature>